<feature type="region of interest" description="Disordered" evidence="1">
    <location>
        <begin position="149"/>
        <end position="178"/>
    </location>
</feature>
<dbReference type="PANTHER" id="PTHR12419">
    <property type="entry name" value="OTU DOMAIN CONTAINING PROTEIN"/>
    <property type="match status" value="1"/>
</dbReference>
<feature type="compositionally biased region" description="Polar residues" evidence="1">
    <location>
        <begin position="338"/>
        <end position="352"/>
    </location>
</feature>
<gene>
    <name evidence="3" type="ORF">BCR35DRAFT_351571</name>
</gene>
<dbReference type="InterPro" id="IPR038765">
    <property type="entry name" value="Papain-like_cys_pep_sf"/>
</dbReference>
<dbReference type="InterPro" id="IPR003323">
    <property type="entry name" value="OTU_dom"/>
</dbReference>
<dbReference type="EMBL" id="MCGR01000015">
    <property type="protein sequence ID" value="ORY86016.1"/>
    <property type="molecule type" value="Genomic_DNA"/>
</dbReference>
<reference evidence="3 4" key="1">
    <citation type="submission" date="2016-07" db="EMBL/GenBank/DDBJ databases">
        <title>Pervasive Adenine N6-methylation of Active Genes in Fungi.</title>
        <authorList>
            <consortium name="DOE Joint Genome Institute"/>
            <person name="Mondo S.J."/>
            <person name="Dannebaum R.O."/>
            <person name="Kuo R.C."/>
            <person name="Labutti K."/>
            <person name="Haridas S."/>
            <person name="Kuo A."/>
            <person name="Salamov A."/>
            <person name="Ahrendt S.R."/>
            <person name="Lipzen A."/>
            <person name="Sullivan W."/>
            <person name="Andreopoulos W.B."/>
            <person name="Clum A."/>
            <person name="Lindquist E."/>
            <person name="Daum C."/>
            <person name="Ramamoorthy G.K."/>
            <person name="Gryganskyi A."/>
            <person name="Culley D."/>
            <person name="Magnuson J.K."/>
            <person name="James T.Y."/>
            <person name="O'Malley M.A."/>
            <person name="Stajich J.E."/>
            <person name="Spatafora J.W."/>
            <person name="Visel A."/>
            <person name="Grigoriev I.V."/>
        </authorList>
    </citation>
    <scope>NUCLEOTIDE SEQUENCE [LARGE SCALE GENOMIC DNA]</scope>
    <source>
        <strain evidence="3 4">62-1032</strain>
    </source>
</reference>
<name>A0A1Y2FS61_9BASI</name>
<feature type="compositionally biased region" description="Basic residues" evidence="1">
    <location>
        <begin position="13"/>
        <end position="23"/>
    </location>
</feature>
<organism evidence="3 4">
    <name type="scientific">Leucosporidium creatinivorum</name>
    <dbReference type="NCBI Taxonomy" id="106004"/>
    <lineage>
        <taxon>Eukaryota</taxon>
        <taxon>Fungi</taxon>
        <taxon>Dikarya</taxon>
        <taxon>Basidiomycota</taxon>
        <taxon>Pucciniomycotina</taxon>
        <taxon>Microbotryomycetes</taxon>
        <taxon>Leucosporidiales</taxon>
        <taxon>Leucosporidium</taxon>
    </lineage>
</organism>
<dbReference type="PROSITE" id="PS50802">
    <property type="entry name" value="OTU"/>
    <property type="match status" value="1"/>
</dbReference>
<feature type="compositionally biased region" description="Acidic residues" evidence="1">
    <location>
        <begin position="356"/>
        <end position="367"/>
    </location>
</feature>
<protein>
    <recommendedName>
        <fullName evidence="2">OTU domain-containing protein</fullName>
    </recommendedName>
</protein>
<dbReference type="Pfam" id="PF02338">
    <property type="entry name" value="OTU"/>
    <property type="match status" value="1"/>
</dbReference>
<dbReference type="SUPFAM" id="SSF54001">
    <property type="entry name" value="Cysteine proteinases"/>
    <property type="match status" value="1"/>
</dbReference>
<evidence type="ECO:0000313" key="4">
    <source>
        <dbReference type="Proteomes" id="UP000193467"/>
    </source>
</evidence>
<dbReference type="AlphaFoldDB" id="A0A1Y2FS61"/>
<feature type="region of interest" description="Disordered" evidence="1">
    <location>
        <begin position="227"/>
        <end position="422"/>
    </location>
</feature>
<dbReference type="STRING" id="106004.A0A1Y2FS61"/>
<dbReference type="InterPro" id="IPR050704">
    <property type="entry name" value="Peptidase_C85-like"/>
</dbReference>
<comment type="caution">
    <text evidence="3">The sequence shown here is derived from an EMBL/GenBank/DDBJ whole genome shotgun (WGS) entry which is preliminary data.</text>
</comment>
<dbReference type="Proteomes" id="UP000193467">
    <property type="component" value="Unassembled WGS sequence"/>
</dbReference>
<accession>A0A1Y2FS61</accession>
<feature type="compositionally biased region" description="Basic and acidic residues" evidence="1">
    <location>
        <begin position="1"/>
        <end position="12"/>
    </location>
</feature>
<dbReference type="GO" id="GO:0004843">
    <property type="term" value="F:cysteine-type deubiquitinase activity"/>
    <property type="evidence" value="ECO:0007669"/>
    <property type="project" value="TreeGrafter"/>
</dbReference>
<sequence>MARKGGKNDFARPRARSKTRSNKPKLIEDPQEEERLLKAQLSSAGLYAANTLGDGNCLFRALSDQLTGSDGSHASIRHEVCQHLASHADRYRLFVDSDSVPGGYEGHVGSMRRLGTYGTNIELSAFANLYQRSIKVVQPGLTYVITPEPMEGVVSPDQQEDEPEEEPLQENLTPRELRLRKRHAKLKAEKGKGKQTSRAARATGTLYIVYHSWEHYSSIRRLAGPHSGLPNVEPPSLTPLGDEDSTSIPSTPDEPPPPLRRIRGRPKKPATSSSSLLAQSIALPPSGPPSPASTPPPSTDHLEIPHSSSPRHRARSASTSSVSGDDSHHNRKIRSRRQSPATSDAPSPATSNDAEDHTDEEEEDEPEARETRSSKKAHPLPKARRGPTAREKKEIARRRKVELRKARAGTSAAEKARSSRATAGEENVLMEVKELFI</sequence>
<dbReference type="CDD" id="cd22756">
    <property type="entry name" value="OTU_OTUD3-like"/>
    <property type="match status" value="1"/>
</dbReference>
<dbReference type="GO" id="GO:0016579">
    <property type="term" value="P:protein deubiquitination"/>
    <property type="evidence" value="ECO:0007669"/>
    <property type="project" value="TreeGrafter"/>
</dbReference>
<feature type="compositionally biased region" description="Pro residues" evidence="1">
    <location>
        <begin position="285"/>
        <end position="298"/>
    </location>
</feature>
<dbReference type="PANTHER" id="PTHR12419:SF7">
    <property type="entry name" value="OTU DOMAIN-CONTAINING PROTEIN 3"/>
    <property type="match status" value="1"/>
</dbReference>
<evidence type="ECO:0000256" key="1">
    <source>
        <dbReference type="SAM" id="MobiDB-lite"/>
    </source>
</evidence>
<evidence type="ECO:0000313" key="3">
    <source>
        <dbReference type="EMBL" id="ORY86016.1"/>
    </source>
</evidence>
<feature type="domain" description="OTU" evidence="2">
    <location>
        <begin position="46"/>
        <end position="222"/>
    </location>
</feature>
<feature type="compositionally biased region" description="Acidic residues" evidence="1">
    <location>
        <begin position="158"/>
        <end position="168"/>
    </location>
</feature>
<dbReference type="Gene3D" id="3.90.70.80">
    <property type="match status" value="1"/>
</dbReference>
<proteinExistence type="predicted"/>
<keyword evidence="4" id="KW-1185">Reference proteome</keyword>
<dbReference type="InParanoid" id="A0A1Y2FS61"/>
<feature type="compositionally biased region" description="Low complexity" evidence="1">
    <location>
        <begin position="269"/>
        <end position="284"/>
    </location>
</feature>
<dbReference type="OrthoDB" id="415023at2759"/>
<evidence type="ECO:0000259" key="2">
    <source>
        <dbReference type="PROSITE" id="PS50802"/>
    </source>
</evidence>
<feature type="compositionally biased region" description="Basic residues" evidence="1">
    <location>
        <begin position="374"/>
        <end position="387"/>
    </location>
</feature>
<feature type="region of interest" description="Disordered" evidence="1">
    <location>
        <begin position="1"/>
        <end position="32"/>
    </location>
</feature>